<feature type="transmembrane region" description="Helical" evidence="1">
    <location>
        <begin position="21"/>
        <end position="38"/>
    </location>
</feature>
<keyword evidence="1" id="KW-0472">Membrane</keyword>
<comment type="caution">
    <text evidence="2">The sequence shown here is derived from an EMBL/GenBank/DDBJ whole genome shotgun (WGS) entry which is preliminary data.</text>
</comment>
<proteinExistence type="predicted"/>
<organism evidence="2 3">
    <name type="scientific">Neisseria iguanae</name>
    <dbReference type="NCBI Taxonomy" id="90242"/>
    <lineage>
        <taxon>Bacteria</taxon>
        <taxon>Pseudomonadati</taxon>
        <taxon>Pseudomonadota</taxon>
        <taxon>Betaproteobacteria</taxon>
        <taxon>Neisseriales</taxon>
        <taxon>Neisseriaceae</taxon>
        <taxon>Neisseria</taxon>
    </lineage>
</organism>
<accession>A0A2P7U096</accession>
<evidence type="ECO:0000256" key="1">
    <source>
        <dbReference type="SAM" id="Phobius"/>
    </source>
</evidence>
<gene>
    <name evidence="2" type="ORF">C7N83_07010</name>
</gene>
<dbReference type="EMBL" id="PXYY01000036">
    <property type="protein sequence ID" value="PSJ80323.1"/>
    <property type="molecule type" value="Genomic_DNA"/>
</dbReference>
<evidence type="ECO:0000313" key="3">
    <source>
        <dbReference type="Proteomes" id="UP000241868"/>
    </source>
</evidence>
<name>A0A2P7U096_9NEIS</name>
<dbReference type="AlphaFoldDB" id="A0A2P7U096"/>
<sequence length="69" mass="8005">MKKPSEKSARRRQTSKAALSPILRFFAVLVGRIFNWIVNNLLHIASYRPSEKILFQTAFKIKRNTSTDI</sequence>
<keyword evidence="3" id="KW-1185">Reference proteome</keyword>
<protein>
    <submittedName>
        <fullName evidence="2">Uncharacterized protein</fullName>
    </submittedName>
</protein>
<reference evidence="2 3" key="1">
    <citation type="submission" date="2018-03" db="EMBL/GenBank/DDBJ databases">
        <title>Neisseria weixii sp. nov., isolated from the intestinal contents of Tibetan Plateau pika (Ochotona curzoniae) in Yushu, Qinghai Province, China.</title>
        <authorList>
            <person name="Gui Z."/>
        </authorList>
    </citation>
    <scope>NUCLEOTIDE SEQUENCE [LARGE SCALE GENOMIC DNA]</scope>
    <source>
        <strain evidence="2 3">ATCC 51483</strain>
    </source>
</reference>
<dbReference type="Proteomes" id="UP000241868">
    <property type="component" value="Unassembled WGS sequence"/>
</dbReference>
<keyword evidence="1" id="KW-1133">Transmembrane helix</keyword>
<keyword evidence="1" id="KW-0812">Transmembrane</keyword>
<evidence type="ECO:0000313" key="2">
    <source>
        <dbReference type="EMBL" id="PSJ80323.1"/>
    </source>
</evidence>